<evidence type="ECO:0000256" key="2">
    <source>
        <dbReference type="ARBA" id="ARBA00023136"/>
    </source>
</evidence>
<dbReference type="Gene3D" id="3.30.1330.60">
    <property type="entry name" value="OmpA-like domain"/>
    <property type="match status" value="1"/>
</dbReference>
<reference evidence="6 7" key="1">
    <citation type="submission" date="2020-08" db="EMBL/GenBank/DDBJ databases">
        <authorList>
            <person name="Liu C."/>
            <person name="Sun Q."/>
        </authorList>
    </citation>
    <scope>NUCLEOTIDE SEQUENCE [LARGE SCALE GENOMIC DNA]</scope>
    <source>
        <strain evidence="6 7">NSJ-57</strain>
    </source>
</reference>
<dbReference type="InterPro" id="IPR050330">
    <property type="entry name" value="Bact_OuterMem_StrucFunc"/>
</dbReference>
<evidence type="ECO:0000256" key="4">
    <source>
        <dbReference type="PROSITE-ProRule" id="PRU00473"/>
    </source>
</evidence>
<proteinExistence type="predicted"/>
<evidence type="ECO:0000256" key="3">
    <source>
        <dbReference type="ARBA" id="ARBA00023237"/>
    </source>
</evidence>
<dbReference type="InterPro" id="IPR006665">
    <property type="entry name" value="OmpA-like"/>
</dbReference>
<dbReference type="PANTHER" id="PTHR30329:SF21">
    <property type="entry name" value="LIPOPROTEIN YIAD-RELATED"/>
    <property type="match status" value="1"/>
</dbReference>
<dbReference type="InterPro" id="IPR006664">
    <property type="entry name" value="OMP_bac"/>
</dbReference>
<organism evidence="6 7">
    <name type="scientific">Fusobacterium hominis</name>
    <dbReference type="NCBI Taxonomy" id="2764326"/>
    <lineage>
        <taxon>Bacteria</taxon>
        <taxon>Fusobacteriati</taxon>
        <taxon>Fusobacteriota</taxon>
        <taxon>Fusobacteriia</taxon>
        <taxon>Fusobacteriales</taxon>
        <taxon>Fusobacteriaceae</taxon>
        <taxon>Fusobacterium</taxon>
    </lineage>
</organism>
<dbReference type="InterPro" id="IPR036737">
    <property type="entry name" value="OmpA-like_sf"/>
</dbReference>
<keyword evidence="7" id="KW-1185">Reference proteome</keyword>
<dbReference type="AlphaFoldDB" id="A0A7G9GY03"/>
<keyword evidence="2 4" id="KW-0472">Membrane</keyword>
<dbReference type="CDD" id="cd07185">
    <property type="entry name" value="OmpA_C-like"/>
    <property type="match status" value="1"/>
</dbReference>
<dbReference type="RefSeq" id="WP_187423046.1">
    <property type="nucleotide sequence ID" value="NZ_CP060637.1"/>
</dbReference>
<dbReference type="Proteomes" id="UP000515913">
    <property type="component" value="Chromosome"/>
</dbReference>
<evidence type="ECO:0000313" key="7">
    <source>
        <dbReference type="Proteomes" id="UP000515913"/>
    </source>
</evidence>
<dbReference type="KEGG" id="fho:H9Q81_02260"/>
<dbReference type="PROSITE" id="PS51123">
    <property type="entry name" value="OMPA_2"/>
    <property type="match status" value="1"/>
</dbReference>
<evidence type="ECO:0000259" key="5">
    <source>
        <dbReference type="PROSITE" id="PS51123"/>
    </source>
</evidence>
<name>A0A7G9GY03_9FUSO</name>
<keyword evidence="3" id="KW-0998">Cell outer membrane</keyword>
<protein>
    <submittedName>
        <fullName evidence="6">OmpA family protein</fullName>
    </submittedName>
</protein>
<dbReference type="PRINTS" id="PR01021">
    <property type="entry name" value="OMPADOMAIN"/>
</dbReference>
<feature type="domain" description="OmpA-like" evidence="5">
    <location>
        <begin position="66"/>
        <end position="183"/>
    </location>
</feature>
<gene>
    <name evidence="6" type="ORF">H9Q81_02260</name>
</gene>
<comment type="subcellular location">
    <subcellularLocation>
        <location evidence="1">Cell outer membrane</location>
    </subcellularLocation>
</comment>
<accession>A0A7G9GY03</accession>
<dbReference type="PRINTS" id="PR01023">
    <property type="entry name" value="NAFLGMOTY"/>
</dbReference>
<dbReference type="EMBL" id="CP060637">
    <property type="protein sequence ID" value="QNM15685.1"/>
    <property type="molecule type" value="Genomic_DNA"/>
</dbReference>
<dbReference type="SUPFAM" id="SSF103088">
    <property type="entry name" value="OmpA-like"/>
    <property type="match status" value="1"/>
</dbReference>
<dbReference type="PANTHER" id="PTHR30329">
    <property type="entry name" value="STATOR ELEMENT OF FLAGELLAR MOTOR COMPLEX"/>
    <property type="match status" value="1"/>
</dbReference>
<evidence type="ECO:0000313" key="6">
    <source>
        <dbReference type="EMBL" id="QNM15685.1"/>
    </source>
</evidence>
<dbReference type="GO" id="GO:0009279">
    <property type="term" value="C:cell outer membrane"/>
    <property type="evidence" value="ECO:0007669"/>
    <property type="project" value="UniProtKB-SubCell"/>
</dbReference>
<dbReference type="PROSITE" id="PS51257">
    <property type="entry name" value="PROKAR_LIPOPROTEIN"/>
    <property type="match status" value="1"/>
</dbReference>
<dbReference type="Pfam" id="PF00691">
    <property type="entry name" value="OmpA"/>
    <property type="match status" value="1"/>
</dbReference>
<sequence>MKKMLLILGITVGLLAGCSSTDSNIKEINIQEEDPSFVLENINSNKKPLEEIIVFNQEGVTIRKEGNNLVLSMPEAILFDFDKAEVKNSVKGSLDILSKALRENNDIKLKIDGHTDYIGTDQYNLGLSVERANAIKSYLTSNGVNKNNISIEGYGKQNPVASNATSTGRAQNRRVEFIISRTDVIF</sequence>
<evidence type="ECO:0000256" key="1">
    <source>
        <dbReference type="ARBA" id="ARBA00004442"/>
    </source>
</evidence>